<dbReference type="Pfam" id="PF04290">
    <property type="entry name" value="DctQ"/>
    <property type="match status" value="1"/>
</dbReference>
<dbReference type="EMBL" id="JBHSLW010000054">
    <property type="protein sequence ID" value="MFC5422913.1"/>
    <property type="molecule type" value="Genomic_DNA"/>
</dbReference>
<sequence length="185" mass="20721">MRALLSLSSTIDRLNAVVASIVCWGLLANAILIAINAIVRKLFSIAWPLAFDMQWHFFAAVVLLMAAYTFQRDQHVRIDILANRLGERGLAWLDLFGIAFVLLPICAAMIWVSWPQFVTSLLANESRASRESLSSLPAWIIKGFIPAGFFLLALQGVAESIRCMAALMGIEKRPLQRFQLMERTE</sequence>
<evidence type="ECO:0000256" key="3">
    <source>
        <dbReference type="ARBA" id="ARBA00022475"/>
    </source>
</evidence>
<comment type="caution">
    <text evidence="11">The sequence shown here is derived from an EMBL/GenBank/DDBJ whole genome shotgun (WGS) entry which is preliminary data.</text>
</comment>
<comment type="subcellular location">
    <subcellularLocation>
        <location evidence="1 9">Cell inner membrane</location>
        <topology evidence="1 9">Multi-pass membrane protein</topology>
    </subcellularLocation>
</comment>
<dbReference type="InterPro" id="IPR007387">
    <property type="entry name" value="TRAP_DctQ"/>
</dbReference>
<keyword evidence="2 9" id="KW-0813">Transport</keyword>
<feature type="transmembrane region" description="Helical" evidence="9">
    <location>
        <begin position="16"/>
        <end position="39"/>
    </location>
</feature>
<comment type="subunit">
    <text evidence="9">The complex comprises the extracytoplasmic solute receptor protein and the two transmembrane proteins.</text>
</comment>
<evidence type="ECO:0000256" key="8">
    <source>
        <dbReference type="ARBA" id="ARBA00038436"/>
    </source>
</evidence>
<evidence type="ECO:0000256" key="7">
    <source>
        <dbReference type="ARBA" id="ARBA00023136"/>
    </source>
</evidence>
<feature type="transmembrane region" description="Helical" evidence="9">
    <location>
        <begin position="91"/>
        <end position="114"/>
    </location>
</feature>
<evidence type="ECO:0000256" key="2">
    <source>
        <dbReference type="ARBA" id="ARBA00022448"/>
    </source>
</evidence>
<organism evidence="11 12">
    <name type="scientific">Bosea eneae</name>
    <dbReference type="NCBI Taxonomy" id="151454"/>
    <lineage>
        <taxon>Bacteria</taxon>
        <taxon>Pseudomonadati</taxon>
        <taxon>Pseudomonadota</taxon>
        <taxon>Alphaproteobacteria</taxon>
        <taxon>Hyphomicrobiales</taxon>
        <taxon>Boseaceae</taxon>
        <taxon>Bosea</taxon>
    </lineage>
</organism>
<keyword evidence="12" id="KW-1185">Reference proteome</keyword>
<keyword evidence="3" id="KW-1003">Cell membrane</keyword>
<evidence type="ECO:0000256" key="9">
    <source>
        <dbReference type="RuleBase" id="RU369079"/>
    </source>
</evidence>
<evidence type="ECO:0000256" key="1">
    <source>
        <dbReference type="ARBA" id="ARBA00004429"/>
    </source>
</evidence>
<accession>A0ABW0J0S0</accession>
<reference evidence="12" key="1">
    <citation type="journal article" date="2019" name="Int. J. Syst. Evol. Microbiol.">
        <title>The Global Catalogue of Microorganisms (GCM) 10K type strain sequencing project: providing services to taxonomists for standard genome sequencing and annotation.</title>
        <authorList>
            <consortium name="The Broad Institute Genomics Platform"/>
            <consortium name="The Broad Institute Genome Sequencing Center for Infectious Disease"/>
            <person name="Wu L."/>
            <person name="Ma J."/>
        </authorList>
    </citation>
    <scope>NUCLEOTIDE SEQUENCE [LARGE SCALE GENOMIC DNA]</scope>
    <source>
        <strain evidence="12">NCAIM B.01391</strain>
    </source>
</reference>
<dbReference type="RefSeq" id="WP_377801144.1">
    <property type="nucleotide sequence ID" value="NZ_JBHSLW010000054.1"/>
</dbReference>
<dbReference type="InterPro" id="IPR055348">
    <property type="entry name" value="DctQ"/>
</dbReference>
<protein>
    <recommendedName>
        <fullName evidence="9">TRAP transporter small permease protein</fullName>
    </recommendedName>
</protein>
<evidence type="ECO:0000313" key="12">
    <source>
        <dbReference type="Proteomes" id="UP001596053"/>
    </source>
</evidence>
<evidence type="ECO:0000256" key="4">
    <source>
        <dbReference type="ARBA" id="ARBA00022519"/>
    </source>
</evidence>
<keyword evidence="5 9" id="KW-0812">Transmembrane</keyword>
<evidence type="ECO:0000313" key="11">
    <source>
        <dbReference type="EMBL" id="MFC5422913.1"/>
    </source>
</evidence>
<feature type="transmembrane region" description="Helical" evidence="9">
    <location>
        <begin position="134"/>
        <end position="154"/>
    </location>
</feature>
<dbReference type="PANTHER" id="PTHR35011">
    <property type="entry name" value="2,3-DIKETO-L-GULONATE TRAP TRANSPORTER SMALL PERMEASE PROTEIN YIAM"/>
    <property type="match status" value="1"/>
</dbReference>
<feature type="domain" description="Tripartite ATP-independent periplasmic transporters DctQ component" evidence="10">
    <location>
        <begin position="31"/>
        <end position="163"/>
    </location>
</feature>
<comment type="similarity">
    <text evidence="8 9">Belongs to the TRAP transporter small permease family.</text>
</comment>
<proteinExistence type="inferred from homology"/>
<keyword evidence="6 9" id="KW-1133">Transmembrane helix</keyword>
<comment type="function">
    <text evidence="9">Part of the tripartite ATP-independent periplasmic (TRAP) transport system.</text>
</comment>
<evidence type="ECO:0000259" key="10">
    <source>
        <dbReference type="Pfam" id="PF04290"/>
    </source>
</evidence>
<feature type="transmembrane region" description="Helical" evidence="9">
    <location>
        <begin position="45"/>
        <end position="70"/>
    </location>
</feature>
<gene>
    <name evidence="11" type="ORF">ACFPOB_25510</name>
</gene>
<evidence type="ECO:0000256" key="5">
    <source>
        <dbReference type="ARBA" id="ARBA00022692"/>
    </source>
</evidence>
<evidence type="ECO:0000256" key="6">
    <source>
        <dbReference type="ARBA" id="ARBA00022989"/>
    </source>
</evidence>
<dbReference type="PANTHER" id="PTHR35011:SF4">
    <property type="entry name" value="SLL1102 PROTEIN"/>
    <property type="match status" value="1"/>
</dbReference>
<keyword evidence="7 9" id="KW-0472">Membrane</keyword>
<name>A0ABW0J0S0_9HYPH</name>
<keyword evidence="4 9" id="KW-0997">Cell inner membrane</keyword>
<dbReference type="Proteomes" id="UP001596053">
    <property type="component" value="Unassembled WGS sequence"/>
</dbReference>